<feature type="domain" description="hAT-like transposase RNase-H fold" evidence="1">
    <location>
        <begin position="1"/>
        <end position="66"/>
    </location>
</feature>
<reference evidence="3" key="1">
    <citation type="journal article" date="2020" name="Nat. Commun.">
        <title>Genome sequence of the cluster root forming white lupin.</title>
        <authorList>
            <person name="Hufnagel B."/>
            <person name="Marques A."/>
            <person name="Soriano A."/>
            <person name="Marques L."/>
            <person name="Divol F."/>
            <person name="Doumas P."/>
            <person name="Sallet E."/>
            <person name="Mancinotti D."/>
            <person name="Carrere S."/>
            <person name="Marande W."/>
            <person name="Arribat S."/>
            <person name="Keller J."/>
            <person name="Huneau C."/>
            <person name="Blein T."/>
            <person name="Aime D."/>
            <person name="Laguerre M."/>
            <person name="Taylor J."/>
            <person name="Schubert V."/>
            <person name="Nelson M."/>
            <person name="Geu-Flores F."/>
            <person name="Crespi M."/>
            <person name="Gallardo-Guerrero K."/>
            <person name="Delaux P.-M."/>
            <person name="Salse J."/>
            <person name="Berges H."/>
            <person name="Guyot R."/>
            <person name="Gouzy J."/>
            <person name="Peret B."/>
        </authorList>
    </citation>
    <scope>NUCLEOTIDE SEQUENCE [LARGE SCALE GENOMIC DNA]</scope>
    <source>
        <strain evidence="3">cv. Amiga</strain>
    </source>
</reference>
<dbReference type="GO" id="GO:0003677">
    <property type="term" value="F:DNA binding"/>
    <property type="evidence" value="ECO:0007669"/>
    <property type="project" value="InterPro"/>
</dbReference>
<proteinExistence type="predicted"/>
<dbReference type="Pfam" id="PF14372">
    <property type="entry name" value="hAT-like_RNase-H"/>
    <property type="match status" value="1"/>
</dbReference>
<dbReference type="OrthoDB" id="1434866at2759"/>
<dbReference type="EMBL" id="WOCE01000016">
    <property type="protein sequence ID" value="KAE9597577.1"/>
    <property type="molecule type" value="Genomic_DNA"/>
</dbReference>
<protein>
    <submittedName>
        <fullName evidence="2">Putative hAT-like transposase, RNase-H</fullName>
    </submittedName>
</protein>
<keyword evidence="3" id="KW-1185">Reference proteome</keyword>
<evidence type="ECO:0000313" key="2">
    <source>
        <dbReference type="EMBL" id="KAE9597577.1"/>
    </source>
</evidence>
<dbReference type="InterPro" id="IPR025525">
    <property type="entry name" value="hAT-like_transposase_RNase-H"/>
</dbReference>
<organism evidence="2 3">
    <name type="scientific">Lupinus albus</name>
    <name type="common">White lupine</name>
    <name type="synonym">Lupinus termis</name>
    <dbReference type="NCBI Taxonomy" id="3870"/>
    <lineage>
        <taxon>Eukaryota</taxon>
        <taxon>Viridiplantae</taxon>
        <taxon>Streptophyta</taxon>
        <taxon>Embryophyta</taxon>
        <taxon>Tracheophyta</taxon>
        <taxon>Spermatophyta</taxon>
        <taxon>Magnoliopsida</taxon>
        <taxon>eudicotyledons</taxon>
        <taxon>Gunneridae</taxon>
        <taxon>Pentapetalae</taxon>
        <taxon>rosids</taxon>
        <taxon>fabids</taxon>
        <taxon>Fabales</taxon>
        <taxon>Fabaceae</taxon>
        <taxon>Papilionoideae</taxon>
        <taxon>50 kb inversion clade</taxon>
        <taxon>genistoids sensu lato</taxon>
        <taxon>core genistoids</taxon>
        <taxon>Genisteae</taxon>
        <taxon>Lupinus</taxon>
    </lineage>
</organism>
<name>A0A6A4PDG2_LUPAL</name>
<dbReference type="Proteomes" id="UP000447434">
    <property type="component" value="Chromosome 16"/>
</dbReference>
<comment type="caution">
    <text evidence="2">The sequence shown here is derived from an EMBL/GenBank/DDBJ whole genome shotgun (WGS) entry which is preliminary data.</text>
</comment>
<evidence type="ECO:0000259" key="1">
    <source>
        <dbReference type="Pfam" id="PF14372"/>
    </source>
</evidence>
<gene>
    <name evidence="2" type="ORF">Lalb_Chr16g0388001</name>
</gene>
<accession>A0A6A4PDG2</accession>
<dbReference type="AlphaFoldDB" id="A0A6A4PDG2"/>
<evidence type="ECO:0000313" key="3">
    <source>
        <dbReference type="Proteomes" id="UP000447434"/>
    </source>
</evidence>
<sequence>MALSMIAKYDKYWGNVEKINPLLFVGNVLDSRFKLDYITWSIEDTCTEDLAVNKLNLVKDTLEDLY</sequence>